<accession>A0A212J094</accession>
<reference evidence="1" key="1">
    <citation type="submission" date="2016-04" db="EMBL/GenBank/DDBJ databases">
        <authorList>
            <person name="Evans L.H."/>
            <person name="Alamgir A."/>
            <person name="Owens N."/>
            <person name="Weber N.D."/>
            <person name="Virtaneva K."/>
            <person name="Barbian K."/>
            <person name="Babar A."/>
            <person name="Rosenke K."/>
        </authorList>
    </citation>
    <scope>NUCLEOTIDE SEQUENCE</scope>
    <source>
        <strain evidence="1">86-2</strain>
    </source>
</reference>
<dbReference type="EMBL" id="FLUL01000001">
    <property type="protein sequence ID" value="SBV92837.1"/>
    <property type="molecule type" value="Genomic_DNA"/>
</dbReference>
<name>A0A212J094_9BACT</name>
<dbReference type="AlphaFoldDB" id="A0A212J094"/>
<sequence length="42" mass="5000">MELEIVSYAPLRLYDVYTTVRLRNRISVIGKYIIDKKEVPFP</sequence>
<gene>
    <name evidence="1" type="ORF">KL86DYS2_10435</name>
</gene>
<proteinExistence type="predicted"/>
<organism evidence="1">
    <name type="scientific">uncultured Dysgonomonas sp</name>
    <dbReference type="NCBI Taxonomy" id="206096"/>
    <lineage>
        <taxon>Bacteria</taxon>
        <taxon>Pseudomonadati</taxon>
        <taxon>Bacteroidota</taxon>
        <taxon>Bacteroidia</taxon>
        <taxon>Bacteroidales</taxon>
        <taxon>Dysgonomonadaceae</taxon>
        <taxon>Dysgonomonas</taxon>
        <taxon>environmental samples</taxon>
    </lineage>
</organism>
<evidence type="ECO:0000313" key="1">
    <source>
        <dbReference type="EMBL" id="SBV92837.1"/>
    </source>
</evidence>
<protein>
    <submittedName>
        <fullName evidence="1">Uncharacterized protein</fullName>
    </submittedName>
</protein>